<gene>
    <name evidence="2" type="ORF">PHYBLDRAFT_162257</name>
</gene>
<keyword evidence="3" id="KW-1185">Reference proteome</keyword>
<reference evidence="3" key="1">
    <citation type="submission" date="2015-06" db="EMBL/GenBank/DDBJ databases">
        <title>Expansion of signal transduction pathways in fungi by whole-genome duplication.</title>
        <authorList>
            <consortium name="DOE Joint Genome Institute"/>
            <person name="Corrochano L.M."/>
            <person name="Kuo A."/>
            <person name="Marcet-Houben M."/>
            <person name="Polaino S."/>
            <person name="Salamov A."/>
            <person name="Villalobos J.M."/>
            <person name="Alvarez M.I."/>
            <person name="Avalos J."/>
            <person name="Benito E.P."/>
            <person name="Benoit I."/>
            <person name="Burger G."/>
            <person name="Camino L.P."/>
            <person name="Canovas D."/>
            <person name="Cerda-Olmedo E."/>
            <person name="Cheng J.-F."/>
            <person name="Dominguez A."/>
            <person name="Elias M."/>
            <person name="Eslava A.P."/>
            <person name="Glaser F."/>
            <person name="Grimwood J."/>
            <person name="Gutierrez G."/>
            <person name="Heitman J."/>
            <person name="Henrissat B."/>
            <person name="Iturriaga E.A."/>
            <person name="Lang B.F."/>
            <person name="Lavin J.L."/>
            <person name="Lee S."/>
            <person name="Li W."/>
            <person name="Lindquist E."/>
            <person name="Lopez-Garcia S."/>
            <person name="Luque E.M."/>
            <person name="Marcos A.T."/>
            <person name="Martin J."/>
            <person name="McCluskey K."/>
            <person name="Medina H.R."/>
            <person name="Miralles-Duran A."/>
            <person name="Miyazaki A."/>
            <person name="Munoz-Torres E."/>
            <person name="Oguiza J.A."/>
            <person name="Ohm R."/>
            <person name="Olmedo M."/>
            <person name="Orejas M."/>
            <person name="Ortiz-Castellanos L."/>
            <person name="Pisabarro A.G."/>
            <person name="Rodriguez-Romero J."/>
            <person name="Ruiz-Herrera J."/>
            <person name="Ruiz-Vazquez R."/>
            <person name="Sanz C."/>
            <person name="Schackwitz W."/>
            <person name="Schmutz J."/>
            <person name="Shahriari M."/>
            <person name="Shelest E."/>
            <person name="Silva-Franco F."/>
            <person name="Soanes D."/>
            <person name="Syed K."/>
            <person name="Tagua V.G."/>
            <person name="Talbot N.J."/>
            <person name="Thon M."/>
            <person name="De vries R.P."/>
            <person name="Wiebenga A."/>
            <person name="Yadav J.S."/>
            <person name="Braun E.L."/>
            <person name="Baker S."/>
            <person name="Garre V."/>
            <person name="Horwitz B."/>
            <person name="Torres-Martinez S."/>
            <person name="Idnurm A."/>
            <person name="Herrera-Estrella A."/>
            <person name="Gabaldon T."/>
            <person name="Grigoriev I.V."/>
        </authorList>
    </citation>
    <scope>NUCLEOTIDE SEQUENCE [LARGE SCALE GENOMIC DNA]</scope>
    <source>
        <strain evidence="3">NRRL 1555(-)</strain>
    </source>
</reference>
<dbReference type="VEuPathDB" id="FungiDB:PHYBLDRAFT_162257"/>
<dbReference type="InParanoid" id="A0A163EKV1"/>
<dbReference type="GeneID" id="28995498"/>
<evidence type="ECO:0000256" key="1">
    <source>
        <dbReference type="SAM" id="SignalP"/>
    </source>
</evidence>
<dbReference type="Proteomes" id="UP000077315">
    <property type="component" value="Unassembled WGS sequence"/>
</dbReference>
<protein>
    <submittedName>
        <fullName evidence="2">Uncharacterized protein</fullName>
    </submittedName>
</protein>
<feature type="chain" id="PRO_5007842507" evidence="1">
    <location>
        <begin position="18"/>
        <end position="161"/>
    </location>
</feature>
<organism evidence="2 3">
    <name type="scientific">Phycomyces blakesleeanus (strain ATCC 8743b / DSM 1359 / FGSC 10004 / NBRC 33097 / NRRL 1555)</name>
    <dbReference type="NCBI Taxonomy" id="763407"/>
    <lineage>
        <taxon>Eukaryota</taxon>
        <taxon>Fungi</taxon>
        <taxon>Fungi incertae sedis</taxon>
        <taxon>Mucoromycota</taxon>
        <taxon>Mucoromycotina</taxon>
        <taxon>Mucoromycetes</taxon>
        <taxon>Mucorales</taxon>
        <taxon>Phycomycetaceae</taxon>
        <taxon>Phycomyces</taxon>
    </lineage>
</organism>
<dbReference type="EMBL" id="KV440972">
    <property type="protein sequence ID" value="OAD79180.1"/>
    <property type="molecule type" value="Genomic_DNA"/>
</dbReference>
<proteinExistence type="predicted"/>
<sequence length="161" mass="18342">MSLNSFLIILWIHKAKGFDYRWLKRTKEKERLPIHSECCSKVSDKVLVLSYMQLNSDSLAQKSYADLDRPRPSLEPQTFLIGSISGVVKHIKGWEASCLVILKAHAETYSIRLLLHVALRKMAFKGSRVIIMYNILRNEQIPQILAFIVGAFTQSPVEGVV</sequence>
<name>A0A163EKV1_PHYB8</name>
<dbReference type="AlphaFoldDB" id="A0A163EKV1"/>
<evidence type="ECO:0000313" key="3">
    <source>
        <dbReference type="Proteomes" id="UP000077315"/>
    </source>
</evidence>
<feature type="signal peptide" evidence="1">
    <location>
        <begin position="1"/>
        <end position="17"/>
    </location>
</feature>
<evidence type="ECO:0000313" key="2">
    <source>
        <dbReference type="EMBL" id="OAD79180.1"/>
    </source>
</evidence>
<keyword evidence="1" id="KW-0732">Signal</keyword>
<accession>A0A163EKV1</accession>
<dbReference type="RefSeq" id="XP_018297220.1">
    <property type="nucleotide sequence ID" value="XM_018434592.1"/>
</dbReference>